<comment type="caution">
    <text evidence="1">The sequence shown here is derived from an EMBL/GenBank/DDBJ whole genome shotgun (WGS) entry which is preliminary data.</text>
</comment>
<dbReference type="AlphaFoldDB" id="A0A9W4TAT1"/>
<gene>
    <name evidence="1" type="ORF">FWILDA_LOCUS18407</name>
</gene>
<feature type="non-terminal residue" evidence="1">
    <location>
        <position position="156"/>
    </location>
</feature>
<feature type="non-terminal residue" evidence="1">
    <location>
        <position position="1"/>
    </location>
</feature>
<dbReference type="PANTHER" id="PTHR31511">
    <property type="entry name" value="PROTEIN CBG23764"/>
    <property type="match status" value="1"/>
</dbReference>
<evidence type="ECO:0000313" key="1">
    <source>
        <dbReference type="EMBL" id="CAI2198105.1"/>
    </source>
</evidence>
<dbReference type="PANTHER" id="PTHR31511:SF12">
    <property type="entry name" value="RHO TERMINATION FACTOR N-TERMINAL DOMAIN-CONTAINING PROTEIN"/>
    <property type="match status" value="1"/>
</dbReference>
<dbReference type="Proteomes" id="UP001153678">
    <property type="component" value="Unassembled WGS sequence"/>
</dbReference>
<organism evidence="1 2">
    <name type="scientific">Funneliformis geosporum</name>
    <dbReference type="NCBI Taxonomy" id="1117311"/>
    <lineage>
        <taxon>Eukaryota</taxon>
        <taxon>Fungi</taxon>
        <taxon>Fungi incertae sedis</taxon>
        <taxon>Mucoromycota</taxon>
        <taxon>Glomeromycotina</taxon>
        <taxon>Glomeromycetes</taxon>
        <taxon>Glomerales</taxon>
        <taxon>Glomeraceae</taxon>
        <taxon>Funneliformis</taxon>
    </lineage>
</organism>
<dbReference type="EMBL" id="CAMKVN010017848">
    <property type="protein sequence ID" value="CAI2198105.1"/>
    <property type="molecule type" value="Genomic_DNA"/>
</dbReference>
<proteinExistence type="predicted"/>
<accession>A0A9W4TAT1</accession>
<protein>
    <submittedName>
        <fullName evidence="1">5158_t:CDS:1</fullName>
    </submittedName>
</protein>
<evidence type="ECO:0000313" key="2">
    <source>
        <dbReference type="Proteomes" id="UP001153678"/>
    </source>
</evidence>
<name>A0A9W4TAT1_9GLOM</name>
<reference evidence="1" key="1">
    <citation type="submission" date="2022-08" db="EMBL/GenBank/DDBJ databases">
        <authorList>
            <person name="Kallberg Y."/>
            <person name="Tangrot J."/>
            <person name="Rosling A."/>
        </authorList>
    </citation>
    <scope>NUCLEOTIDE SEQUENCE</scope>
    <source>
        <strain evidence="1">Wild A</strain>
    </source>
</reference>
<dbReference type="OrthoDB" id="2421167at2759"/>
<keyword evidence="2" id="KW-1185">Reference proteome</keyword>
<sequence length="156" mass="18115">QLKYIDSMQFMNSSLATLTKNLGDDHPITTEYFKKQGYSSKQISLAYHKGIFPHEYIISHDRFKETELPLIQEFHSVLGEYNDLYLKIDVLSLADVWTTFRKTSIRHYGLDPSHYVSAPSLSWDAMLKMTKVKIELFTEMAMHDFIEKAKRGGIAM</sequence>